<keyword evidence="1" id="KW-0812">Transmembrane</keyword>
<keyword evidence="1" id="KW-1133">Transmembrane helix</keyword>
<organism evidence="2 3">
    <name type="scientific">Macrostomum lignano</name>
    <dbReference type="NCBI Taxonomy" id="282301"/>
    <lineage>
        <taxon>Eukaryota</taxon>
        <taxon>Metazoa</taxon>
        <taxon>Spiralia</taxon>
        <taxon>Lophotrochozoa</taxon>
        <taxon>Platyhelminthes</taxon>
        <taxon>Rhabditophora</taxon>
        <taxon>Macrostomorpha</taxon>
        <taxon>Macrostomida</taxon>
        <taxon>Macrostomidae</taxon>
        <taxon>Macrostomum</taxon>
    </lineage>
</organism>
<keyword evidence="1" id="KW-0472">Membrane</keyword>
<gene>
    <name evidence="2" type="ORF">BOX15_Mlig021538g1</name>
</gene>
<accession>A0A267FWJ5</accession>
<reference evidence="2 3" key="1">
    <citation type="submission" date="2017-06" db="EMBL/GenBank/DDBJ databases">
        <title>A platform for efficient transgenesis in Macrostomum lignano, a flatworm model organism for stem cell research.</title>
        <authorList>
            <person name="Berezikov E."/>
        </authorList>
    </citation>
    <scope>NUCLEOTIDE SEQUENCE [LARGE SCALE GENOMIC DNA]</scope>
    <source>
        <strain evidence="2">DV1</strain>
        <tissue evidence="2">Whole organism</tissue>
    </source>
</reference>
<dbReference type="AlphaFoldDB" id="A0A267FWJ5"/>
<keyword evidence="3" id="KW-1185">Reference proteome</keyword>
<sequence>LWPRQPAAMLARVNELLKQFATRAPHLFYTVPIVVGALGFYAYRRAKCLQLPPETIVPFRHYYFVARPQDVNVTEENAPAYNWEDLRAYRNKYYPNLQQLPKPPTEPGLLPLHPYRESTCRCRRRWRMSEL</sequence>
<evidence type="ECO:0000313" key="3">
    <source>
        <dbReference type="Proteomes" id="UP000215902"/>
    </source>
</evidence>
<dbReference type="Proteomes" id="UP000215902">
    <property type="component" value="Unassembled WGS sequence"/>
</dbReference>
<comment type="caution">
    <text evidence="2">The sequence shown here is derived from an EMBL/GenBank/DDBJ whole genome shotgun (WGS) entry which is preliminary data.</text>
</comment>
<name>A0A267FWJ5_9PLAT</name>
<feature type="transmembrane region" description="Helical" evidence="1">
    <location>
        <begin position="26"/>
        <end position="43"/>
    </location>
</feature>
<evidence type="ECO:0000256" key="1">
    <source>
        <dbReference type="SAM" id="Phobius"/>
    </source>
</evidence>
<feature type="non-terminal residue" evidence="2">
    <location>
        <position position="1"/>
    </location>
</feature>
<proteinExistence type="predicted"/>
<evidence type="ECO:0000313" key="2">
    <source>
        <dbReference type="EMBL" id="PAA77379.1"/>
    </source>
</evidence>
<protein>
    <submittedName>
        <fullName evidence="2">Uncharacterized protein</fullName>
    </submittedName>
</protein>
<dbReference type="EMBL" id="NIVC01000746">
    <property type="protein sequence ID" value="PAA77379.1"/>
    <property type="molecule type" value="Genomic_DNA"/>
</dbReference>